<sequence>MDLYDELPQSPLLCEDEFLPLLETCKRFQVSVVEFLSLPPKELARQLQRSINEITKFQELLISEFEEQLSRCNQIKSFDEADIPVSFTTTDVSIDEALGGGIFTHSITEIFGESSSGKSQFLMQLCLSVQLPLDMGGFKAKCVYITTEGDLPTQRLETMLLAREELSRHGVSQKNVYTVSCCDLINQEHILNVQLPILLEQNEGAIKLVIIDSISHHMRVELPTRDYRDYQDNKFYIDNMAEKLLDLAHRHSVAIVVANQVSDKPLQESLEPAVSEMTHYEYQLGWLVGWKNSSMLHRQRYNGPKSQNNVGPPNYENYFSEDEDNKLINDEVARVEKLCETKNSGLISNNLLRHSKRPIEHEVTKTHSFDDQMFKKRKIDQRVPNLGLSWASHLSTRILLSKSYKASPMIRRGELHLYSGKDPSAFWQVRRIFKIVFSSYAEPKEIPFVITKRGIESVSDNM</sequence>
<accession>A0A8J2WYR1</accession>
<evidence type="ECO:0000313" key="8">
    <source>
        <dbReference type="EMBL" id="CDF89108.1"/>
    </source>
</evidence>
<protein>
    <submittedName>
        <fullName evidence="8">ZYBA0S03-09318g1_1</fullName>
    </submittedName>
</protein>
<dbReference type="GO" id="GO:0000730">
    <property type="term" value="P:DNA recombinase assembly"/>
    <property type="evidence" value="ECO:0007669"/>
    <property type="project" value="TreeGrafter"/>
</dbReference>
<evidence type="ECO:0000256" key="3">
    <source>
        <dbReference type="ARBA" id="ARBA00022763"/>
    </source>
</evidence>
<keyword evidence="4" id="KW-0067">ATP-binding</keyword>
<dbReference type="GO" id="GO:0005634">
    <property type="term" value="C:nucleus"/>
    <property type="evidence" value="ECO:0007669"/>
    <property type="project" value="UniProtKB-SubCell"/>
</dbReference>
<dbReference type="GO" id="GO:0140664">
    <property type="term" value="F:ATP-dependent DNA damage sensor activity"/>
    <property type="evidence" value="ECO:0007669"/>
    <property type="project" value="InterPro"/>
</dbReference>
<dbReference type="InterPro" id="IPR027417">
    <property type="entry name" value="P-loop_NTPase"/>
</dbReference>
<dbReference type="PANTHER" id="PTHR22942">
    <property type="entry name" value="RECA/RAD51/RADA DNA STRAND-PAIRING FAMILY MEMBER"/>
    <property type="match status" value="1"/>
</dbReference>
<evidence type="ECO:0000256" key="4">
    <source>
        <dbReference type="ARBA" id="ARBA00022840"/>
    </source>
</evidence>
<dbReference type="GO" id="GO:0003690">
    <property type="term" value="F:double-stranded DNA binding"/>
    <property type="evidence" value="ECO:0007669"/>
    <property type="project" value="TreeGrafter"/>
</dbReference>
<reference evidence="9" key="1">
    <citation type="journal article" date="2013" name="Genome Announc.">
        <title>Genome sequence of the food spoilage yeast Zygosaccharomyces bailii CLIB 213(T).</title>
        <authorList>
            <person name="Galeote V."/>
            <person name="Bigey F."/>
            <person name="Devillers H."/>
            <person name="Neuveglise C."/>
            <person name="Dequin S."/>
        </authorList>
    </citation>
    <scope>NUCLEOTIDE SEQUENCE [LARGE SCALE GENOMIC DNA]</scope>
    <source>
        <strain evidence="9">CLIB 213 / ATCC 58445 / CBS 680 / CCRC 21525 / NBRC 1098 / NCYC 1416 / NRRL Y-2227</strain>
    </source>
</reference>
<dbReference type="SUPFAM" id="SSF52540">
    <property type="entry name" value="P-loop containing nucleoside triphosphate hydrolases"/>
    <property type="match status" value="1"/>
</dbReference>
<dbReference type="EMBL" id="HG316456">
    <property type="protein sequence ID" value="CDF89108.1"/>
    <property type="molecule type" value="Genomic_DNA"/>
</dbReference>
<dbReference type="Gene3D" id="3.40.50.300">
    <property type="entry name" value="P-loop containing nucleotide triphosphate hydrolases"/>
    <property type="match status" value="2"/>
</dbReference>
<organism evidence="8 9">
    <name type="scientific">Zygosaccharomyces bailii (strain CLIB 213 / ATCC 58445 / CBS 680 / BCRC 21525 / NBRC 1098 / NCYC 1416 / NRRL Y-2227)</name>
    <dbReference type="NCBI Taxonomy" id="1333698"/>
    <lineage>
        <taxon>Eukaryota</taxon>
        <taxon>Fungi</taxon>
        <taxon>Dikarya</taxon>
        <taxon>Ascomycota</taxon>
        <taxon>Saccharomycotina</taxon>
        <taxon>Saccharomycetes</taxon>
        <taxon>Saccharomycetales</taxon>
        <taxon>Saccharomycetaceae</taxon>
        <taxon>Zygosaccharomyces</taxon>
    </lineage>
</organism>
<dbReference type="Proteomes" id="UP000019375">
    <property type="component" value="Unassembled WGS sequence"/>
</dbReference>
<evidence type="ECO:0000256" key="6">
    <source>
        <dbReference type="ARBA" id="ARBA00023242"/>
    </source>
</evidence>
<dbReference type="PROSITE" id="PS50162">
    <property type="entry name" value="RECA_2"/>
    <property type="match status" value="1"/>
</dbReference>
<keyword evidence="5" id="KW-0234">DNA repair</keyword>
<dbReference type="GO" id="GO:0000150">
    <property type="term" value="F:DNA strand exchange activity"/>
    <property type="evidence" value="ECO:0007669"/>
    <property type="project" value="TreeGrafter"/>
</dbReference>
<dbReference type="GO" id="GO:0005524">
    <property type="term" value="F:ATP binding"/>
    <property type="evidence" value="ECO:0007669"/>
    <property type="project" value="UniProtKB-KW"/>
</dbReference>
<feature type="domain" description="RecA family profile 1" evidence="7">
    <location>
        <begin position="83"/>
        <end position="261"/>
    </location>
</feature>
<evidence type="ECO:0000256" key="1">
    <source>
        <dbReference type="ARBA" id="ARBA00004123"/>
    </source>
</evidence>
<dbReference type="GO" id="GO:0006312">
    <property type="term" value="P:mitotic recombination"/>
    <property type="evidence" value="ECO:0007669"/>
    <property type="project" value="TreeGrafter"/>
</dbReference>
<evidence type="ECO:0000313" key="9">
    <source>
        <dbReference type="Proteomes" id="UP000019375"/>
    </source>
</evidence>
<dbReference type="GO" id="GO:0061982">
    <property type="term" value="P:meiosis I cell cycle process"/>
    <property type="evidence" value="ECO:0007669"/>
    <property type="project" value="UniProtKB-ARBA"/>
</dbReference>
<keyword evidence="3" id="KW-0227">DNA damage</keyword>
<keyword evidence="2" id="KW-0547">Nucleotide-binding</keyword>
<dbReference type="Pfam" id="PF08423">
    <property type="entry name" value="Rad51"/>
    <property type="match status" value="1"/>
</dbReference>
<evidence type="ECO:0000256" key="5">
    <source>
        <dbReference type="ARBA" id="ARBA00023204"/>
    </source>
</evidence>
<dbReference type="CDD" id="cd19491">
    <property type="entry name" value="XRCC3"/>
    <property type="match status" value="1"/>
</dbReference>
<dbReference type="GO" id="GO:0042148">
    <property type="term" value="P:DNA strand invasion"/>
    <property type="evidence" value="ECO:0007669"/>
    <property type="project" value="TreeGrafter"/>
</dbReference>
<dbReference type="PANTHER" id="PTHR22942:SF66">
    <property type="entry name" value="RE19845P"/>
    <property type="match status" value="1"/>
</dbReference>
<keyword evidence="9" id="KW-1185">Reference proteome</keyword>
<keyword evidence="6" id="KW-0539">Nucleus</keyword>
<dbReference type="InterPro" id="IPR003593">
    <property type="entry name" value="AAA+_ATPase"/>
</dbReference>
<proteinExistence type="predicted"/>
<dbReference type="InterPro" id="IPR020588">
    <property type="entry name" value="RecA_ATP-bd"/>
</dbReference>
<dbReference type="GO" id="GO:0003697">
    <property type="term" value="F:single-stranded DNA binding"/>
    <property type="evidence" value="ECO:0007669"/>
    <property type="project" value="TreeGrafter"/>
</dbReference>
<gene>
    <name evidence="8" type="ORF">BN860_09318g</name>
</gene>
<evidence type="ECO:0000259" key="7">
    <source>
        <dbReference type="PROSITE" id="PS50162"/>
    </source>
</evidence>
<comment type="subcellular location">
    <subcellularLocation>
        <location evidence="1">Nucleus</location>
    </subcellularLocation>
</comment>
<dbReference type="SMART" id="SM00382">
    <property type="entry name" value="AAA"/>
    <property type="match status" value="1"/>
</dbReference>
<dbReference type="InterPro" id="IPR047348">
    <property type="entry name" value="XRCC3-like_C"/>
</dbReference>
<evidence type="ECO:0000256" key="2">
    <source>
        <dbReference type="ARBA" id="ARBA00022741"/>
    </source>
</evidence>
<dbReference type="OrthoDB" id="1861185at2759"/>
<dbReference type="InterPro" id="IPR013632">
    <property type="entry name" value="Rad51_C"/>
</dbReference>
<name>A0A8J2WYR1_ZYGB2</name>
<dbReference type="AlphaFoldDB" id="A0A8J2WYR1"/>